<evidence type="ECO:0000313" key="2">
    <source>
        <dbReference type="EMBL" id="KAF2770485.1"/>
    </source>
</evidence>
<proteinExistence type="predicted"/>
<reference evidence="2" key="1">
    <citation type="journal article" date="2020" name="Stud. Mycol.">
        <title>101 Dothideomycetes genomes: a test case for predicting lifestyles and emergence of pathogens.</title>
        <authorList>
            <person name="Haridas S."/>
            <person name="Albert R."/>
            <person name="Binder M."/>
            <person name="Bloem J."/>
            <person name="Labutti K."/>
            <person name="Salamov A."/>
            <person name="Andreopoulos B."/>
            <person name="Baker S."/>
            <person name="Barry K."/>
            <person name="Bills G."/>
            <person name="Bluhm B."/>
            <person name="Cannon C."/>
            <person name="Castanera R."/>
            <person name="Culley D."/>
            <person name="Daum C."/>
            <person name="Ezra D."/>
            <person name="Gonzalez J."/>
            <person name="Henrissat B."/>
            <person name="Kuo A."/>
            <person name="Liang C."/>
            <person name="Lipzen A."/>
            <person name="Lutzoni F."/>
            <person name="Magnuson J."/>
            <person name="Mondo S."/>
            <person name="Nolan M."/>
            <person name="Ohm R."/>
            <person name="Pangilinan J."/>
            <person name="Park H.-J."/>
            <person name="Ramirez L."/>
            <person name="Alfaro M."/>
            <person name="Sun H."/>
            <person name="Tritt A."/>
            <person name="Yoshinaga Y."/>
            <person name="Zwiers L.-H."/>
            <person name="Turgeon B."/>
            <person name="Goodwin S."/>
            <person name="Spatafora J."/>
            <person name="Crous P."/>
            <person name="Grigoriev I."/>
        </authorList>
    </citation>
    <scope>NUCLEOTIDE SEQUENCE</scope>
    <source>
        <strain evidence="2">CBS 116005</strain>
    </source>
</reference>
<dbReference type="AlphaFoldDB" id="A0A6G1LCA2"/>
<protein>
    <recommendedName>
        <fullName evidence="1">F-box domain-containing protein</fullName>
    </recommendedName>
</protein>
<gene>
    <name evidence="2" type="ORF">EJ03DRAFT_63710</name>
</gene>
<accession>A0A6G1LCA2</accession>
<dbReference type="PROSITE" id="PS50181">
    <property type="entry name" value="FBOX"/>
    <property type="match status" value="1"/>
</dbReference>
<sequence length="359" mass="39897">MADLPSSTSATMANLLVNTTVTEPDRLRLLPPELHVRIFDMIDYRDAIRLSQAGRFYKNLVRPRRWPHENKVAFIGKHQFHAKHNQWRMALFQSSPPGSPPGLICVSDGLACYQCYRVLPRGHFSIRQSTKSRAKGSPRETQPGFIRACVGCNWAKKAHRPGTMFKTIILQNISPAAFTRSGPRSALVRKGPWLWTLCEDCRGFVSIRCTSMRAMAIGYVNCTSCGQERRLRKGAKCRIVGKSVILDPCARCGVESTRLCGAESKRIHCCFCLDEVCARCAVATGEGSGWWCGADCSNAARDFVIGVVREGQRRLPATATAIATATLARREKCKRLLDEETDLFAMEDCGENALALLKL</sequence>
<dbReference type="InterPro" id="IPR036047">
    <property type="entry name" value="F-box-like_dom_sf"/>
</dbReference>
<evidence type="ECO:0000259" key="1">
    <source>
        <dbReference type="PROSITE" id="PS50181"/>
    </source>
</evidence>
<dbReference type="Proteomes" id="UP000799436">
    <property type="component" value="Unassembled WGS sequence"/>
</dbReference>
<dbReference type="SUPFAM" id="SSF81383">
    <property type="entry name" value="F-box domain"/>
    <property type="match status" value="1"/>
</dbReference>
<name>A0A6G1LCA2_9PEZI</name>
<keyword evidence="3" id="KW-1185">Reference proteome</keyword>
<dbReference type="InterPro" id="IPR001810">
    <property type="entry name" value="F-box_dom"/>
</dbReference>
<dbReference type="EMBL" id="ML995825">
    <property type="protein sequence ID" value="KAF2770485.1"/>
    <property type="molecule type" value="Genomic_DNA"/>
</dbReference>
<evidence type="ECO:0000313" key="3">
    <source>
        <dbReference type="Proteomes" id="UP000799436"/>
    </source>
</evidence>
<organism evidence="2 3">
    <name type="scientific">Teratosphaeria nubilosa</name>
    <dbReference type="NCBI Taxonomy" id="161662"/>
    <lineage>
        <taxon>Eukaryota</taxon>
        <taxon>Fungi</taxon>
        <taxon>Dikarya</taxon>
        <taxon>Ascomycota</taxon>
        <taxon>Pezizomycotina</taxon>
        <taxon>Dothideomycetes</taxon>
        <taxon>Dothideomycetidae</taxon>
        <taxon>Mycosphaerellales</taxon>
        <taxon>Teratosphaeriaceae</taxon>
        <taxon>Teratosphaeria</taxon>
    </lineage>
</organism>
<feature type="domain" description="F-box" evidence="1">
    <location>
        <begin position="24"/>
        <end position="69"/>
    </location>
</feature>